<name>A0ABT4UMC0_9BACT</name>
<keyword evidence="2" id="KW-1185">Reference proteome</keyword>
<dbReference type="Gene3D" id="3.40.50.150">
    <property type="entry name" value="Vaccinia Virus protein VP39"/>
    <property type="match status" value="1"/>
</dbReference>
<dbReference type="Proteomes" id="UP001210231">
    <property type="component" value="Unassembled WGS sequence"/>
</dbReference>
<comment type="caution">
    <text evidence="1">The sequence shown here is derived from an EMBL/GenBank/DDBJ whole genome shotgun (WGS) entry which is preliminary data.</text>
</comment>
<dbReference type="PANTHER" id="PTHR14614">
    <property type="entry name" value="HEPATOCELLULAR CARCINOMA-ASSOCIATED ANTIGEN"/>
    <property type="match status" value="1"/>
</dbReference>
<sequence length="210" mass="23743">MQETFIYGGEVIHLDFDSQELLIYHPLNVQHNYAARKQINAEEPFPFWAKIWPASKALCKFIGEQKAFFNGKNILEVAAGLAIPGLLIAKIAHPKKMIATDYLDCVLPYINRSAALNNVEIETGIYDWENLPAYEDIDVLILSDVNYSPEAFPHVMALIKHFIAQKTTVLLSTPQRLTAVNFIEQIAAYIQLHETYSIDGVNISVLMLHD</sequence>
<evidence type="ECO:0000313" key="2">
    <source>
        <dbReference type="Proteomes" id="UP001210231"/>
    </source>
</evidence>
<dbReference type="InterPro" id="IPR029063">
    <property type="entry name" value="SAM-dependent_MTases_sf"/>
</dbReference>
<proteinExistence type="predicted"/>
<accession>A0ABT4UMC0</accession>
<evidence type="ECO:0000313" key="1">
    <source>
        <dbReference type="EMBL" id="MDA3615994.1"/>
    </source>
</evidence>
<dbReference type="SUPFAM" id="SSF53335">
    <property type="entry name" value="S-adenosyl-L-methionine-dependent methyltransferases"/>
    <property type="match status" value="1"/>
</dbReference>
<dbReference type="RefSeq" id="WP_407032323.1">
    <property type="nucleotide sequence ID" value="NZ_JAQGEF010000020.1"/>
</dbReference>
<dbReference type="EMBL" id="JAQGEF010000020">
    <property type="protein sequence ID" value="MDA3615994.1"/>
    <property type="molecule type" value="Genomic_DNA"/>
</dbReference>
<dbReference type="Pfam" id="PF10294">
    <property type="entry name" value="Methyltransf_16"/>
    <property type="match status" value="1"/>
</dbReference>
<gene>
    <name evidence="1" type="ORF">O3P16_14360</name>
</gene>
<protein>
    <recommendedName>
        <fullName evidence="3">Methyltransferase domain-containing protein</fullName>
    </recommendedName>
</protein>
<dbReference type="InterPro" id="IPR019410">
    <property type="entry name" value="Methyltransf_16"/>
</dbReference>
<reference evidence="1 2" key="1">
    <citation type="submission" date="2022-12" db="EMBL/GenBank/DDBJ databases">
        <title>Chitinophagaceae gen. sp. nov., a new member of the family Chitinophagaceae, isolated from soil in a chemical factory.</title>
        <authorList>
            <person name="Ke Z."/>
        </authorList>
    </citation>
    <scope>NUCLEOTIDE SEQUENCE [LARGE SCALE GENOMIC DNA]</scope>
    <source>
        <strain evidence="1 2">LY-5</strain>
    </source>
</reference>
<organism evidence="1 2">
    <name type="scientific">Polluticaenibacter yanchengensis</name>
    <dbReference type="NCBI Taxonomy" id="3014562"/>
    <lineage>
        <taxon>Bacteria</taxon>
        <taxon>Pseudomonadati</taxon>
        <taxon>Bacteroidota</taxon>
        <taxon>Chitinophagia</taxon>
        <taxon>Chitinophagales</taxon>
        <taxon>Chitinophagaceae</taxon>
        <taxon>Polluticaenibacter</taxon>
    </lineage>
</organism>
<evidence type="ECO:0008006" key="3">
    <source>
        <dbReference type="Google" id="ProtNLM"/>
    </source>
</evidence>